<dbReference type="EMBL" id="BARW01015049">
    <property type="protein sequence ID" value="GAI83073.1"/>
    <property type="molecule type" value="Genomic_DNA"/>
</dbReference>
<gene>
    <name evidence="1" type="ORF">S12H4_26511</name>
</gene>
<organism evidence="1">
    <name type="scientific">marine sediment metagenome</name>
    <dbReference type="NCBI Taxonomy" id="412755"/>
    <lineage>
        <taxon>unclassified sequences</taxon>
        <taxon>metagenomes</taxon>
        <taxon>ecological metagenomes</taxon>
    </lineage>
</organism>
<dbReference type="AlphaFoldDB" id="X1RR02"/>
<sequence length="285" mass="30303">VTQVDDATHFRVAGLTGFGNAYFANNYRAYVVRDAAGGGAAPQGEMQPCSAYASTDGIFTHTAFTVSLAVDDEVLLIQERIAEIKDLIDRLGAFTGTENLKAILGNLSTTKNLGGILGALTTTDNLKAILGAYTAATPLEAAIDVIIAYVDELETRLTADRAGYLDNINNADLANLIRQVAEAADTFSFDETSDLEQDMVTVTITARANIGGIWLDMVNVTQDTTIKVKHKIDGATFRTFETNAWVTTDEDGVLITGFTAYRDVQITLQCGGGGAGSVNVPYAIV</sequence>
<evidence type="ECO:0000313" key="1">
    <source>
        <dbReference type="EMBL" id="GAI83073.1"/>
    </source>
</evidence>
<reference evidence="1" key="1">
    <citation type="journal article" date="2014" name="Front. Microbiol.">
        <title>High frequency of phylogenetically diverse reductive dehalogenase-homologous genes in deep subseafloor sedimentary metagenomes.</title>
        <authorList>
            <person name="Kawai M."/>
            <person name="Futagami T."/>
            <person name="Toyoda A."/>
            <person name="Takaki Y."/>
            <person name="Nishi S."/>
            <person name="Hori S."/>
            <person name="Arai W."/>
            <person name="Tsubouchi T."/>
            <person name="Morono Y."/>
            <person name="Uchiyama I."/>
            <person name="Ito T."/>
            <person name="Fujiyama A."/>
            <person name="Inagaki F."/>
            <person name="Takami H."/>
        </authorList>
    </citation>
    <scope>NUCLEOTIDE SEQUENCE</scope>
    <source>
        <strain evidence="1">Expedition CK06-06</strain>
    </source>
</reference>
<name>X1RR02_9ZZZZ</name>
<proteinExistence type="predicted"/>
<protein>
    <submittedName>
        <fullName evidence="1">Uncharacterized protein</fullName>
    </submittedName>
</protein>
<accession>X1RR02</accession>
<feature type="non-terminal residue" evidence="1">
    <location>
        <position position="1"/>
    </location>
</feature>
<comment type="caution">
    <text evidence="1">The sequence shown here is derived from an EMBL/GenBank/DDBJ whole genome shotgun (WGS) entry which is preliminary data.</text>
</comment>